<dbReference type="InterPro" id="IPR000477">
    <property type="entry name" value="RT_dom"/>
</dbReference>
<dbReference type="EMBL" id="SKCS01000021">
    <property type="protein sequence ID" value="TNN20662.1"/>
    <property type="molecule type" value="Genomic_DNA"/>
</dbReference>
<dbReference type="AlphaFoldDB" id="A0A4Z2DWS6"/>
<dbReference type="OrthoDB" id="413835at2759"/>
<feature type="domain" description="Reverse transcriptase" evidence="1">
    <location>
        <begin position="1"/>
        <end position="139"/>
    </location>
</feature>
<organism evidence="2 3">
    <name type="scientific">Schistosoma japonicum</name>
    <name type="common">Blood fluke</name>
    <dbReference type="NCBI Taxonomy" id="6182"/>
    <lineage>
        <taxon>Eukaryota</taxon>
        <taxon>Metazoa</taxon>
        <taxon>Spiralia</taxon>
        <taxon>Lophotrochozoa</taxon>
        <taxon>Platyhelminthes</taxon>
        <taxon>Trematoda</taxon>
        <taxon>Digenea</taxon>
        <taxon>Strigeidida</taxon>
        <taxon>Schistosomatoidea</taxon>
        <taxon>Schistosomatidae</taxon>
        <taxon>Schistosoma</taxon>
    </lineage>
</organism>
<proteinExistence type="predicted"/>
<evidence type="ECO:0000313" key="2">
    <source>
        <dbReference type="EMBL" id="TNN20662.1"/>
    </source>
</evidence>
<gene>
    <name evidence="2" type="ORF">EWB00_003401</name>
</gene>
<protein>
    <submittedName>
        <fullName evidence="2">Polyprotein</fullName>
    </submittedName>
</protein>
<evidence type="ECO:0000259" key="1">
    <source>
        <dbReference type="PROSITE" id="PS50878"/>
    </source>
</evidence>
<evidence type="ECO:0000313" key="3">
    <source>
        <dbReference type="Proteomes" id="UP000311919"/>
    </source>
</evidence>
<dbReference type="Pfam" id="PF00078">
    <property type="entry name" value="RVT_1"/>
    <property type="match status" value="1"/>
</dbReference>
<dbReference type="PANTHER" id="PTHR47027:SF20">
    <property type="entry name" value="REVERSE TRANSCRIPTASE-LIKE PROTEIN WITH RNA-DIRECTED DNA POLYMERASE DOMAIN"/>
    <property type="match status" value="1"/>
</dbReference>
<dbReference type="PANTHER" id="PTHR47027">
    <property type="entry name" value="REVERSE TRANSCRIPTASE DOMAIN-CONTAINING PROTEIN"/>
    <property type="match status" value="1"/>
</dbReference>
<accession>A0A4Z2DWS6</accession>
<name>A0A4Z2DWS6_SCHJA</name>
<dbReference type="Proteomes" id="UP000311919">
    <property type="component" value="Unassembled WGS sequence"/>
</dbReference>
<comment type="caution">
    <text evidence="2">The sequence shown here is derived from an EMBL/GenBank/DDBJ whole genome shotgun (WGS) entry which is preliminary data.</text>
</comment>
<reference evidence="2 3" key="1">
    <citation type="submission" date="2019-03" db="EMBL/GenBank/DDBJ databases">
        <title>An improved genome assembly of the fluke Schistosoma japonicum.</title>
        <authorList>
            <person name="Hu W."/>
            <person name="Luo F."/>
            <person name="Yin M."/>
            <person name="Mo X."/>
            <person name="Sun C."/>
            <person name="Wu Q."/>
            <person name="Zhu B."/>
            <person name="Xiang M."/>
            <person name="Wang J."/>
            <person name="Wang Y."/>
            <person name="Zhang T."/>
            <person name="Xu B."/>
            <person name="Zheng H."/>
            <person name="Feng Z."/>
        </authorList>
    </citation>
    <scope>NUCLEOTIDE SEQUENCE [LARGE SCALE GENOMIC DNA]</scope>
    <source>
        <strain evidence="2">HuSjv2</strain>
        <tissue evidence="2">Worms</tissue>
    </source>
</reference>
<keyword evidence="3" id="KW-1185">Reference proteome</keyword>
<sequence length="146" mass="16178">MWQFLSLKGAPKEYINHIQALYLNTTCRVRGYGGLSTESITSSSVPEGCPLSPFLFNFITDTLLELTFSPSDFFGVDLFPRDKLVDLEYTDDIVVLGEEAGKMQNLLTTLIINISVFGMRFSSSRRSVPSGSACFGIKVSDREQSS</sequence>
<dbReference type="PROSITE" id="PS50878">
    <property type="entry name" value="RT_POL"/>
    <property type="match status" value="1"/>
</dbReference>